<dbReference type="Proteomes" id="UP000056502">
    <property type="component" value="Chromosome I"/>
</dbReference>
<gene>
    <name evidence="1" type="ORF">G436_4035</name>
</gene>
<dbReference type="PATRIC" id="fig|1279460.3.peg.4126"/>
<evidence type="ECO:0000313" key="2">
    <source>
        <dbReference type="Proteomes" id="UP000056502"/>
    </source>
</evidence>
<organism evidence="1">
    <name type="scientific">Leptospira interrogans serovar Hardjo str. Norma</name>
    <dbReference type="NCBI Taxonomy" id="1279460"/>
    <lineage>
        <taxon>Bacteria</taxon>
        <taxon>Pseudomonadati</taxon>
        <taxon>Spirochaetota</taxon>
        <taxon>Spirochaetia</taxon>
        <taxon>Leptospirales</taxon>
        <taxon>Leptospiraceae</taxon>
        <taxon>Leptospira</taxon>
    </lineage>
</organism>
<sequence>MSLLPLSTNFFERAVFCFSDRLKSNSSYIRVVEKFPSSD</sequence>
<dbReference type="EMBL" id="CP012603">
    <property type="protein sequence ID" value="ALE41173.1"/>
    <property type="molecule type" value="Genomic_DNA"/>
</dbReference>
<accession>A0A0M5LG19</accession>
<evidence type="ECO:0000313" key="1">
    <source>
        <dbReference type="EMBL" id="ALE41173.1"/>
    </source>
</evidence>
<dbReference type="AlphaFoldDB" id="A0A0M5LG19"/>
<proteinExistence type="predicted"/>
<name>A0A0M5LG19_LEPIR</name>
<reference evidence="1 2" key="1">
    <citation type="journal article" date="2015" name="Genome Announc.">
        <title>Whole-Genome Sequence of Leptospira interrogans Serovar Hardjo Subtype Hardjoprajitno Strain Norma, Isolated from Cattle in a Leptospirosis Outbreak in Brazil.</title>
        <authorList>
            <person name="Cosate M.R."/>
            <person name="Soares S.C."/>
            <person name="Mendes T.A."/>
            <person name="Raittz R.T."/>
            <person name="Moreira E.C."/>
            <person name="Leite R."/>
            <person name="Fernandes G.R."/>
            <person name="Haddad J.P."/>
            <person name="Ortega J.M."/>
        </authorList>
    </citation>
    <scope>NUCLEOTIDE SEQUENCE [LARGE SCALE GENOMIC DNA]</scope>
    <source>
        <strain evidence="1 2">Norma</strain>
    </source>
</reference>
<protein>
    <submittedName>
        <fullName evidence="1">Uncharacterized protein</fullName>
    </submittedName>
</protein>